<name>A0A1I6GU89_9RHOB</name>
<proteinExistence type="predicted"/>
<keyword evidence="3" id="KW-1185">Reference proteome</keyword>
<dbReference type="PANTHER" id="PTHR46825">
    <property type="entry name" value="D-ALANYL-D-ALANINE-CARBOXYPEPTIDASE/ENDOPEPTIDASE AMPH"/>
    <property type="match status" value="1"/>
</dbReference>
<dbReference type="RefSeq" id="WP_165615031.1">
    <property type="nucleotide sequence ID" value="NZ_FOYP01000001.1"/>
</dbReference>
<dbReference type="AlphaFoldDB" id="A0A1I6GU89"/>
<dbReference type="PANTHER" id="PTHR46825:SF9">
    <property type="entry name" value="BETA-LACTAMASE-RELATED DOMAIN-CONTAINING PROTEIN"/>
    <property type="match status" value="1"/>
</dbReference>
<dbReference type="SUPFAM" id="SSF56601">
    <property type="entry name" value="beta-lactamase/transpeptidase-like"/>
    <property type="match status" value="1"/>
</dbReference>
<feature type="domain" description="Beta-lactamase-related" evidence="1">
    <location>
        <begin position="41"/>
        <end position="318"/>
    </location>
</feature>
<organism evidence="2 3">
    <name type="scientific">Yoonia tamlensis</name>
    <dbReference type="NCBI Taxonomy" id="390270"/>
    <lineage>
        <taxon>Bacteria</taxon>
        <taxon>Pseudomonadati</taxon>
        <taxon>Pseudomonadota</taxon>
        <taxon>Alphaproteobacteria</taxon>
        <taxon>Rhodobacterales</taxon>
        <taxon>Paracoccaceae</taxon>
        <taxon>Yoonia</taxon>
    </lineage>
</organism>
<dbReference type="EMBL" id="FOYP01000001">
    <property type="protein sequence ID" value="SFR45730.1"/>
    <property type="molecule type" value="Genomic_DNA"/>
</dbReference>
<dbReference type="InterPro" id="IPR050491">
    <property type="entry name" value="AmpC-like"/>
</dbReference>
<sequence length="342" mass="36737">MNSNRNSPLGRAFEQQFSQSNLVSGGFGFQCGGGAPEIYVGGTKSRTDLTPVPVDAAWHIGSITKTFTAALVLMLAQDGQIDIDAPVATYFDAENMHSDWRALTLAQVLGHRAGIQPNPNRADMLALYAGKQDRHQLLSAQWRAPLPGKPGAFQYSNIGYIFAAYVIETVTGQSWEDLLRARIINPLGLSSFGIGPPAGLRGHRSALGLFKRPVAPQAPRADNPPVFTPAGRMHLSIADMLTWGRFLLSAEQGDNAQLARAHMQRMTDTLGGDYGMGLMRFGIPGTGQMAWGHDGSNRLWYGLLAIVPAQNAVGFVISGEGRMRKVAKLGIALMAQALNAKA</sequence>
<dbReference type="InterPro" id="IPR012338">
    <property type="entry name" value="Beta-lactam/transpept-like"/>
</dbReference>
<reference evidence="3" key="1">
    <citation type="submission" date="2016-10" db="EMBL/GenBank/DDBJ databases">
        <authorList>
            <person name="Varghese N."/>
            <person name="Submissions S."/>
        </authorList>
    </citation>
    <scope>NUCLEOTIDE SEQUENCE [LARGE SCALE GENOMIC DNA]</scope>
    <source>
        <strain evidence="3">DSM 26879</strain>
    </source>
</reference>
<gene>
    <name evidence="2" type="ORF">SAMN04488005_2171</name>
</gene>
<dbReference type="Gene3D" id="3.40.710.10">
    <property type="entry name" value="DD-peptidase/beta-lactamase superfamily"/>
    <property type="match status" value="1"/>
</dbReference>
<protein>
    <submittedName>
        <fullName evidence="2">CubicO group peptidase, beta-lactamase class C family</fullName>
    </submittedName>
</protein>
<dbReference type="InterPro" id="IPR001466">
    <property type="entry name" value="Beta-lactam-related"/>
</dbReference>
<dbReference type="STRING" id="390270.SAMN04488005_2171"/>
<evidence type="ECO:0000259" key="1">
    <source>
        <dbReference type="Pfam" id="PF00144"/>
    </source>
</evidence>
<evidence type="ECO:0000313" key="3">
    <source>
        <dbReference type="Proteomes" id="UP000199478"/>
    </source>
</evidence>
<dbReference type="Proteomes" id="UP000199478">
    <property type="component" value="Unassembled WGS sequence"/>
</dbReference>
<evidence type="ECO:0000313" key="2">
    <source>
        <dbReference type="EMBL" id="SFR45730.1"/>
    </source>
</evidence>
<dbReference type="Pfam" id="PF00144">
    <property type="entry name" value="Beta-lactamase"/>
    <property type="match status" value="1"/>
</dbReference>
<accession>A0A1I6GU89</accession>